<feature type="chain" id="PRO_5016404611" description="DUF3078 domain-containing protein" evidence="1">
    <location>
        <begin position="21"/>
        <end position="361"/>
    </location>
</feature>
<keyword evidence="1" id="KW-0732">Signal</keyword>
<organism evidence="2 3">
    <name type="scientific">Chryseobacterium viscerum</name>
    <dbReference type="NCBI Taxonomy" id="1037377"/>
    <lineage>
        <taxon>Bacteria</taxon>
        <taxon>Pseudomonadati</taxon>
        <taxon>Bacteroidota</taxon>
        <taxon>Flavobacteriia</taxon>
        <taxon>Flavobacteriales</taxon>
        <taxon>Weeksellaceae</taxon>
        <taxon>Chryseobacterium group</taxon>
        <taxon>Chryseobacterium</taxon>
    </lineage>
</organism>
<proteinExistence type="predicted"/>
<dbReference type="AlphaFoldDB" id="A0A316WK66"/>
<dbReference type="RefSeq" id="WP_103233589.1">
    <property type="nucleotide sequence ID" value="NZ_PPEG02000004.1"/>
</dbReference>
<protein>
    <recommendedName>
        <fullName evidence="4">DUF3078 domain-containing protein</fullName>
    </recommendedName>
</protein>
<sequence length="361" mass="41077">MKTIVNIVLIFCTICFKAQAFPGNISIENLKIPDSPAFVLLDEAPTNVETPQTTKALAFSLVNSFNSSSGFPSNFAVDFTPYFITDTKKTFSEYNGFNDKDEYNPFSSAYKNLSASFAFVKKDSVQNMAIGFKTTLVKIISSDQRKYFTKDLPEIYKKLEQERKDNYNPVTGEMKSEKVYESLVEEYNKAYSDYMDFKPVFMINIAGAYNHFFDNSMSSSGKFGRLGGWITLNYNTQLVNNKEGVNKNNYLSLYGFGRVLRDEMTFDMESKTYAKDTYTDIGAKINFQFDKLTIGYEYIRRSGNNSSNDYRSLGSIKYEINTNVSIIGGFGKNFQTDKDLVSFLGINWGINFSNDFTVDNK</sequence>
<feature type="signal peptide" evidence="1">
    <location>
        <begin position="1"/>
        <end position="20"/>
    </location>
</feature>
<evidence type="ECO:0000313" key="3">
    <source>
        <dbReference type="Proteomes" id="UP000236413"/>
    </source>
</evidence>
<gene>
    <name evidence="2" type="ORF">C1634_009795</name>
</gene>
<reference evidence="2 3" key="1">
    <citation type="submission" date="2018-04" db="EMBL/GenBank/DDBJ databases">
        <title>Chryseobacterium oncorhynchi 701B-08T from rainbow trout, and Chryseobacterium viscerum 687B-08T from diseased fish.</title>
        <authorList>
            <person name="Jeong J.-J."/>
            <person name="Lee Y.J."/>
            <person name="Pathiraja D."/>
            <person name="Park B."/>
            <person name="Choi I.-G."/>
            <person name="Kim K.D."/>
        </authorList>
    </citation>
    <scope>NUCLEOTIDE SEQUENCE [LARGE SCALE GENOMIC DNA]</scope>
    <source>
        <strain evidence="2 3">687B-08</strain>
    </source>
</reference>
<dbReference type="Proteomes" id="UP000236413">
    <property type="component" value="Unassembled WGS sequence"/>
</dbReference>
<evidence type="ECO:0000313" key="2">
    <source>
        <dbReference type="EMBL" id="PWN61569.1"/>
    </source>
</evidence>
<accession>A0A316WK66</accession>
<dbReference type="EMBL" id="PPEG02000004">
    <property type="protein sequence ID" value="PWN61569.1"/>
    <property type="molecule type" value="Genomic_DNA"/>
</dbReference>
<comment type="caution">
    <text evidence="2">The sequence shown here is derived from an EMBL/GenBank/DDBJ whole genome shotgun (WGS) entry which is preliminary data.</text>
</comment>
<evidence type="ECO:0000256" key="1">
    <source>
        <dbReference type="SAM" id="SignalP"/>
    </source>
</evidence>
<evidence type="ECO:0008006" key="4">
    <source>
        <dbReference type="Google" id="ProtNLM"/>
    </source>
</evidence>
<name>A0A316WK66_9FLAO</name>